<sequence length="65" mass="7455">MSGNMARGIMPLKQYIKEHYGGNQAAFARAIGKPRQQVNGWLESGNWYVYGNVLYQRKMQLPSLH</sequence>
<reference evidence="1" key="1">
    <citation type="submission" date="2018-07" db="EMBL/GenBank/DDBJ databases">
        <authorList>
            <person name="Ashton P.M."/>
            <person name="Dallman T."/>
            <person name="Nair S."/>
            <person name="De Pinna E."/>
            <person name="Peters T."/>
            <person name="Grant K."/>
        </authorList>
    </citation>
    <scope>NUCLEOTIDE SEQUENCE</scope>
    <source>
        <strain evidence="1">333397</strain>
    </source>
</reference>
<comment type="caution">
    <text evidence="1">The sequence shown here is derived from an EMBL/GenBank/DDBJ whole genome shotgun (WGS) entry which is preliminary data.</text>
</comment>
<gene>
    <name evidence="1" type="ORF">CC707_17255</name>
</gene>
<accession>A0A636GBL2</accession>
<dbReference type="InterPro" id="IPR010982">
    <property type="entry name" value="Lambda_DNA-bd_dom_sf"/>
</dbReference>
<protein>
    <recommendedName>
        <fullName evidence="2">Helix-turn-helix domain-containing protein</fullName>
    </recommendedName>
</protein>
<dbReference type="GO" id="GO:0003677">
    <property type="term" value="F:DNA binding"/>
    <property type="evidence" value="ECO:0007669"/>
    <property type="project" value="InterPro"/>
</dbReference>
<evidence type="ECO:0008006" key="2">
    <source>
        <dbReference type="Google" id="ProtNLM"/>
    </source>
</evidence>
<dbReference type="EMBL" id="AAMJPF010000023">
    <property type="protein sequence ID" value="EDI0272847.1"/>
    <property type="molecule type" value="Genomic_DNA"/>
</dbReference>
<name>A0A636GBL2_SALET</name>
<organism evidence="1">
    <name type="scientific">Salmonella enterica subsp. enterica serovar Panama</name>
    <dbReference type="NCBI Taxonomy" id="29472"/>
    <lineage>
        <taxon>Bacteria</taxon>
        <taxon>Pseudomonadati</taxon>
        <taxon>Pseudomonadota</taxon>
        <taxon>Gammaproteobacteria</taxon>
        <taxon>Enterobacterales</taxon>
        <taxon>Enterobacteriaceae</taxon>
        <taxon>Salmonella</taxon>
    </lineage>
</organism>
<dbReference type="Gene3D" id="1.10.260.40">
    <property type="entry name" value="lambda repressor-like DNA-binding domains"/>
    <property type="match status" value="1"/>
</dbReference>
<evidence type="ECO:0000313" key="1">
    <source>
        <dbReference type="EMBL" id="EDI0272847.1"/>
    </source>
</evidence>
<proteinExistence type="predicted"/>
<dbReference type="AlphaFoldDB" id="A0A636GBL2"/>